<proteinExistence type="predicted"/>
<evidence type="ECO:0000313" key="2">
    <source>
        <dbReference type="EMBL" id="KAK2030163.1"/>
    </source>
</evidence>
<organism evidence="2 3">
    <name type="scientific">Colletotrichum zoysiae</name>
    <dbReference type="NCBI Taxonomy" id="1216348"/>
    <lineage>
        <taxon>Eukaryota</taxon>
        <taxon>Fungi</taxon>
        <taxon>Dikarya</taxon>
        <taxon>Ascomycota</taxon>
        <taxon>Pezizomycotina</taxon>
        <taxon>Sordariomycetes</taxon>
        <taxon>Hypocreomycetidae</taxon>
        <taxon>Glomerellales</taxon>
        <taxon>Glomerellaceae</taxon>
        <taxon>Colletotrichum</taxon>
        <taxon>Colletotrichum graminicola species complex</taxon>
    </lineage>
</organism>
<gene>
    <name evidence="2" type="ORF">LX32DRAFT_332700</name>
</gene>
<protein>
    <submittedName>
        <fullName evidence="2">Uncharacterized protein</fullName>
    </submittedName>
</protein>
<reference evidence="2" key="1">
    <citation type="submission" date="2021-06" db="EMBL/GenBank/DDBJ databases">
        <title>Comparative genomics, transcriptomics and evolutionary studies reveal genomic signatures of adaptation to plant cell wall in hemibiotrophic fungi.</title>
        <authorList>
            <consortium name="DOE Joint Genome Institute"/>
            <person name="Baroncelli R."/>
            <person name="Diaz J.F."/>
            <person name="Benocci T."/>
            <person name="Peng M."/>
            <person name="Battaglia E."/>
            <person name="Haridas S."/>
            <person name="Andreopoulos W."/>
            <person name="Labutti K."/>
            <person name="Pangilinan J."/>
            <person name="Floch G.L."/>
            <person name="Makela M.R."/>
            <person name="Henrissat B."/>
            <person name="Grigoriev I.V."/>
            <person name="Crouch J.A."/>
            <person name="De Vries R.P."/>
            <person name="Sukno S.A."/>
            <person name="Thon M.R."/>
        </authorList>
    </citation>
    <scope>NUCLEOTIDE SEQUENCE</scope>
    <source>
        <strain evidence="2">MAFF235873</strain>
    </source>
</reference>
<evidence type="ECO:0000313" key="3">
    <source>
        <dbReference type="Proteomes" id="UP001232148"/>
    </source>
</evidence>
<accession>A0AAD9M6C1</accession>
<evidence type="ECO:0000256" key="1">
    <source>
        <dbReference type="SAM" id="MobiDB-lite"/>
    </source>
</evidence>
<name>A0AAD9M6C1_9PEZI</name>
<dbReference type="Proteomes" id="UP001232148">
    <property type="component" value="Unassembled WGS sequence"/>
</dbReference>
<comment type="caution">
    <text evidence="2">The sequence shown here is derived from an EMBL/GenBank/DDBJ whole genome shotgun (WGS) entry which is preliminary data.</text>
</comment>
<feature type="compositionally biased region" description="Polar residues" evidence="1">
    <location>
        <begin position="47"/>
        <end position="58"/>
    </location>
</feature>
<feature type="region of interest" description="Disordered" evidence="1">
    <location>
        <begin position="47"/>
        <end position="73"/>
    </location>
</feature>
<keyword evidence="3" id="KW-1185">Reference proteome</keyword>
<dbReference type="EMBL" id="MU842854">
    <property type="protein sequence ID" value="KAK2030163.1"/>
    <property type="molecule type" value="Genomic_DNA"/>
</dbReference>
<dbReference type="AlphaFoldDB" id="A0AAD9M6C1"/>
<sequence>MELDAPWNMHAIRASPCAGYAYISPTPTQPIEGKPAYNLGRNNSPVFSRPCQSPAQCNRSREPGKHHTHTHTPSLRRRGYELCIGADFATSLSANLALVFPAFVPVRVSKSCALGRDAENMQQAHQYHPLGFVADCKTLCTISSPYYLVKTPIIVPHS</sequence>